<name>A0A8H4VY39_9HELO</name>
<keyword evidence="3" id="KW-0408">Iron</keyword>
<dbReference type="GO" id="GO:0006788">
    <property type="term" value="P:heme oxidation"/>
    <property type="evidence" value="ECO:0007669"/>
    <property type="project" value="InterPro"/>
</dbReference>
<evidence type="ECO:0008006" key="8">
    <source>
        <dbReference type="Google" id="ProtNLM"/>
    </source>
</evidence>
<dbReference type="GO" id="GO:0004392">
    <property type="term" value="F:heme oxygenase (decyclizing) activity"/>
    <property type="evidence" value="ECO:0007669"/>
    <property type="project" value="InterPro"/>
</dbReference>
<feature type="transmembrane region" description="Helical" evidence="5">
    <location>
        <begin position="414"/>
        <end position="436"/>
    </location>
</feature>
<keyword evidence="1" id="KW-0349">Heme</keyword>
<evidence type="ECO:0000256" key="1">
    <source>
        <dbReference type="ARBA" id="ARBA00022617"/>
    </source>
</evidence>
<sequence>MGELDTSMPSVAHPSETSHTLSHQINAATRSLHTQLNRQIISRLPLALPPYGTNPSKYVSGLLHIAPIYTTFESLWEGVVKTPYLEQKPINDACGGCSSDSDISIQNDTPKISPRIRNILLDLWPPGLLRTARLRSDIASLSSVSEQEVDSQLRKISQEGKLANFISHTTNSVARNPHVLVAYTWVMYMALFSGGRILRASLQAAGGSGKEFWEQDPSPVRPYSISQESKRKPAKKTGDDEPKNIWASNSFSDRDILESASGLEFFNFNGEQDGEDIKIEYKKRFTELDDILTTTEKQDIVTEAQHIFQYMLDIVSDLDALMETSEDDITVAKLLQQSPTLMASRDSVSVAQERKSRETESLQTSTFLELLTNLPTALPILQTIMKPLGRQFSKEGPRGVSFAAEDPRVTSGTLWVGGIAVLLLLPAVGAIVAFMARYVEF</sequence>
<proteinExistence type="predicted"/>
<comment type="caution">
    <text evidence="6">The sequence shown here is derived from an EMBL/GenBank/DDBJ whole genome shotgun (WGS) entry which is preliminary data.</text>
</comment>
<keyword evidence="2" id="KW-0479">Metal-binding</keyword>
<dbReference type="InterPro" id="IPR016053">
    <property type="entry name" value="Haem_Oase-like"/>
</dbReference>
<keyword evidence="5" id="KW-1133">Transmembrane helix</keyword>
<dbReference type="Gene3D" id="1.20.910.10">
    <property type="entry name" value="Heme oxygenase-like"/>
    <property type="match status" value="1"/>
</dbReference>
<dbReference type="EMBL" id="JAAMPI010001046">
    <property type="protein sequence ID" value="KAF4626998.1"/>
    <property type="molecule type" value="Genomic_DNA"/>
</dbReference>
<dbReference type="GO" id="GO:0046872">
    <property type="term" value="F:metal ion binding"/>
    <property type="evidence" value="ECO:0007669"/>
    <property type="project" value="UniProtKB-KW"/>
</dbReference>
<accession>A0A8H4VY39</accession>
<feature type="compositionally biased region" description="Basic and acidic residues" evidence="4">
    <location>
        <begin position="228"/>
        <end position="243"/>
    </location>
</feature>
<dbReference type="AlphaFoldDB" id="A0A8H4VY39"/>
<feature type="region of interest" description="Disordered" evidence="4">
    <location>
        <begin position="209"/>
        <end position="245"/>
    </location>
</feature>
<dbReference type="Pfam" id="PF01126">
    <property type="entry name" value="Heme_oxygenase"/>
    <property type="match status" value="1"/>
</dbReference>
<dbReference type="Proteomes" id="UP000566819">
    <property type="component" value="Unassembled WGS sequence"/>
</dbReference>
<keyword evidence="5" id="KW-0472">Membrane</keyword>
<evidence type="ECO:0000256" key="5">
    <source>
        <dbReference type="SAM" id="Phobius"/>
    </source>
</evidence>
<evidence type="ECO:0000256" key="2">
    <source>
        <dbReference type="ARBA" id="ARBA00022723"/>
    </source>
</evidence>
<evidence type="ECO:0000313" key="6">
    <source>
        <dbReference type="EMBL" id="KAF4626998.1"/>
    </source>
</evidence>
<dbReference type="CDD" id="cd19165">
    <property type="entry name" value="HemeO"/>
    <property type="match status" value="1"/>
</dbReference>
<protein>
    <recommendedName>
        <fullName evidence="8">Heme oxygenase</fullName>
    </recommendedName>
</protein>
<gene>
    <name evidence="6" type="ORF">G7Y89_g11159</name>
</gene>
<evidence type="ECO:0000256" key="4">
    <source>
        <dbReference type="SAM" id="MobiDB-lite"/>
    </source>
</evidence>
<keyword evidence="7" id="KW-1185">Reference proteome</keyword>
<dbReference type="SUPFAM" id="SSF48613">
    <property type="entry name" value="Heme oxygenase-like"/>
    <property type="match status" value="1"/>
</dbReference>
<dbReference type="PANTHER" id="PTHR10720">
    <property type="entry name" value="HEME OXYGENASE"/>
    <property type="match status" value="1"/>
</dbReference>
<evidence type="ECO:0000313" key="7">
    <source>
        <dbReference type="Proteomes" id="UP000566819"/>
    </source>
</evidence>
<dbReference type="InterPro" id="IPR016084">
    <property type="entry name" value="Haem_Oase-like_multi-hlx"/>
</dbReference>
<feature type="region of interest" description="Disordered" evidence="4">
    <location>
        <begin position="1"/>
        <end position="22"/>
    </location>
</feature>
<evidence type="ECO:0000256" key="3">
    <source>
        <dbReference type="ARBA" id="ARBA00023004"/>
    </source>
</evidence>
<keyword evidence="5" id="KW-0812">Transmembrane</keyword>
<reference evidence="6 7" key="1">
    <citation type="submission" date="2020-03" db="EMBL/GenBank/DDBJ databases">
        <title>Draft Genome Sequence of Cudoniella acicularis.</title>
        <authorList>
            <person name="Buettner E."/>
            <person name="Kellner H."/>
        </authorList>
    </citation>
    <scope>NUCLEOTIDE SEQUENCE [LARGE SCALE GENOMIC DNA]</scope>
    <source>
        <strain evidence="6 7">DSM 108380</strain>
    </source>
</reference>
<dbReference type="PANTHER" id="PTHR10720:SF0">
    <property type="entry name" value="HEME OXYGENASE"/>
    <property type="match status" value="1"/>
</dbReference>
<dbReference type="InterPro" id="IPR002051">
    <property type="entry name" value="Haem_Oase"/>
</dbReference>
<dbReference type="OrthoDB" id="652091at2759"/>
<organism evidence="6 7">
    <name type="scientific">Cudoniella acicularis</name>
    <dbReference type="NCBI Taxonomy" id="354080"/>
    <lineage>
        <taxon>Eukaryota</taxon>
        <taxon>Fungi</taxon>
        <taxon>Dikarya</taxon>
        <taxon>Ascomycota</taxon>
        <taxon>Pezizomycotina</taxon>
        <taxon>Leotiomycetes</taxon>
        <taxon>Helotiales</taxon>
        <taxon>Tricladiaceae</taxon>
        <taxon>Cudoniella</taxon>
    </lineage>
</organism>